<organism evidence="1">
    <name type="scientific">marine sediment metagenome</name>
    <dbReference type="NCBI Taxonomy" id="412755"/>
    <lineage>
        <taxon>unclassified sequences</taxon>
        <taxon>metagenomes</taxon>
        <taxon>ecological metagenomes</taxon>
    </lineage>
</organism>
<dbReference type="EMBL" id="BARU01040127">
    <property type="protein sequence ID" value="GAH88274.1"/>
    <property type="molecule type" value="Genomic_DNA"/>
</dbReference>
<dbReference type="AlphaFoldDB" id="X1KDL4"/>
<name>X1KDL4_9ZZZZ</name>
<comment type="caution">
    <text evidence="1">The sequence shown here is derived from an EMBL/GenBank/DDBJ whole genome shotgun (WGS) entry which is preliminary data.</text>
</comment>
<proteinExistence type="predicted"/>
<reference evidence="1" key="1">
    <citation type="journal article" date="2014" name="Front. Microbiol.">
        <title>High frequency of phylogenetically diverse reductive dehalogenase-homologous genes in deep subseafloor sedimentary metagenomes.</title>
        <authorList>
            <person name="Kawai M."/>
            <person name="Futagami T."/>
            <person name="Toyoda A."/>
            <person name="Takaki Y."/>
            <person name="Nishi S."/>
            <person name="Hori S."/>
            <person name="Arai W."/>
            <person name="Tsubouchi T."/>
            <person name="Morono Y."/>
            <person name="Uchiyama I."/>
            <person name="Ito T."/>
            <person name="Fujiyama A."/>
            <person name="Inagaki F."/>
            <person name="Takami H."/>
        </authorList>
    </citation>
    <scope>NUCLEOTIDE SEQUENCE</scope>
    <source>
        <strain evidence="1">Expedition CK06-06</strain>
    </source>
</reference>
<protein>
    <submittedName>
        <fullName evidence="1">Uncharacterized protein</fullName>
    </submittedName>
</protein>
<accession>X1KDL4</accession>
<feature type="non-terminal residue" evidence="1">
    <location>
        <position position="1"/>
    </location>
</feature>
<sequence>EFLSGKAPPGYGRNKPFRSTLLWVTKETNFAKIAAGEYN</sequence>
<gene>
    <name evidence="1" type="ORF">S03H2_62089</name>
</gene>
<evidence type="ECO:0000313" key="1">
    <source>
        <dbReference type="EMBL" id="GAH88274.1"/>
    </source>
</evidence>